<evidence type="ECO:0000259" key="1">
    <source>
        <dbReference type="SMART" id="SM00563"/>
    </source>
</evidence>
<dbReference type="InterPro" id="IPR050237">
    <property type="entry name" value="ATP-dep_AMP-bd_enzyme"/>
</dbReference>
<dbReference type="SUPFAM" id="SSF56801">
    <property type="entry name" value="Acetyl-CoA synthetase-like"/>
    <property type="match status" value="1"/>
</dbReference>
<reference evidence="2 4" key="1">
    <citation type="submission" date="2014-02" db="EMBL/GenBank/DDBJ databases">
        <title>Aquamicrobium defluvii Genome sequencing.</title>
        <authorList>
            <person name="Wang X."/>
        </authorList>
    </citation>
    <scope>NUCLEOTIDE SEQUENCE [LARGE SCALE GENOMIC DNA]</scope>
    <source>
        <strain evidence="2 4">W13Z1</strain>
    </source>
</reference>
<dbReference type="Proteomes" id="UP000019849">
    <property type="component" value="Unassembled WGS sequence"/>
</dbReference>
<dbReference type="HOGENOM" id="CLU_000022_59_8_5"/>
<keyword evidence="2" id="KW-0808">Transferase</keyword>
<dbReference type="GO" id="GO:0016746">
    <property type="term" value="F:acyltransferase activity"/>
    <property type="evidence" value="ECO:0007669"/>
    <property type="project" value="UniProtKB-KW"/>
</dbReference>
<sequence>MALILALLAAIAFVWCLTAIVEKVRLGLSSAQAILYAPFKLFYRISDSRIGIARGTQAPVVYVVTHQSRIDPALMLSLLPDETLHILDEASAKSLWLEPWRELARTITFNAEHVFVSRRLVRVLRGKGRLAVYMPAAVEPDMRSFRLYRAVIRIAMQADARIVPVFIGGAQALPFQASGKPPALRRWFPRLNISVLEPMTARELVARNGSPATRNAHALFDRMAEARLAATSPDLTLFQAVRDAAEHFGPGHLVLEDATGNRLSYRKLLTGARILGTRFTKLTNPGDSVGVMLPNSSAAVLALLGLASAGRVSALVNYTAGPANVEAAMRTAVVQIVISSRAFVEKAKLDDVVQAVESAGAKLVWLEDLQTGVTGIDKFRAALLWRYPVYRNNACVPAVILFTSGSEGLPKAVVLSHRNLIVNAMQGEARVTVSCRDIALNILPMFHSFGLTAGTLLPLINGMKLFLYPSPLHYKLIPQVARRLKPTAMFGTDTFLAQYARTASEGDFSSLRFVVAGAEAVKAETRRAWSERFGTMILEGYGLTEAAPVVAVNTAIHNREGTVGRVLPAMRMRIEPVEGVPEGGRLFLTGPNVMMGYMTADRPGELRPLADGWQDTGDVVKVDNEGFITITGRAARFAKIAGEMVSLGAVEMLVQSLWPEESHAIVSVPDRRRGERIVLVTTATQANAASLRKLGKQAGIAELAVPGDIVKVTEIPVLGSGKTDYRATRDLVIERLSAGSAA</sequence>
<dbReference type="STRING" id="69279.BG36_24420"/>
<evidence type="ECO:0000313" key="2">
    <source>
        <dbReference type="EMBL" id="EXL09127.1"/>
    </source>
</evidence>
<dbReference type="GO" id="GO:0016874">
    <property type="term" value="F:ligase activity"/>
    <property type="evidence" value="ECO:0007669"/>
    <property type="project" value="UniProtKB-KW"/>
</dbReference>
<name>A0A011TY91_9HYPH</name>
<dbReference type="Pfam" id="PF00501">
    <property type="entry name" value="AMP-binding"/>
    <property type="match status" value="1"/>
</dbReference>
<dbReference type="AlphaFoldDB" id="A0A011TY91"/>
<dbReference type="Gene3D" id="3.30.300.30">
    <property type="match status" value="1"/>
</dbReference>
<organism evidence="2 4">
    <name type="scientific">Aquamicrobium defluvii</name>
    <dbReference type="NCBI Taxonomy" id="69279"/>
    <lineage>
        <taxon>Bacteria</taxon>
        <taxon>Pseudomonadati</taxon>
        <taxon>Pseudomonadota</taxon>
        <taxon>Alphaproteobacteria</taxon>
        <taxon>Hyphomicrobiales</taxon>
        <taxon>Phyllobacteriaceae</taxon>
        <taxon>Aquamicrobium</taxon>
    </lineage>
</organism>
<proteinExistence type="predicted"/>
<dbReference type="InterPro" id="IPR020845">
    <property type="entry name" value="AMP-binding_CS"/>
</dbReference>
<dbReference type="EMBL" id="JENY01000009">
    <property type="protein sequence ID" value="EXL09127.1"/>
    <property type="molecule type" value="Genomic_DNA"/>
</dbReference>
<dbReference type="SMART" id="SM00563">
    <property type="entry name" value="PlsC"/>
    <property type="match status" value="1"/>
</dbReference>
<gene>
    <name evidence="2" type="ORF">BG36_24420</name>
    <name evidence="3" type="ORF">DES43_12842</name>
</gene>
<dbReference type="OrthoDB" id="9803968at2"/>
<dbReference type="EMBL" id="SNZF01000028">
    <property type="protein sequence ID" value="TDR32278.1"/>
    <property type="molecule type" value="Genomic_DNA"/>
</dbReference>
<dbReference type="PROSITE" id="PS00455">
    <property type="entry name" value="AMP_BINDING"/>
    <property type="match status" value="1"/>
</dbReference>
<keyword evidence="3" id="KW-0436">Ligase</keyword>
<feature type="domain" description="Phospholipid/glycerol acyltransferase" evidence="1">
    <location>
        <begin position="60"/>
        <end position="170"/>
    </location>
</feature>
<dbReference type="Proteomes" id="UP000294958">
    <property type="component" value="Unassembled WGS sequence"/>
</dbReference>
<dbReference type="Pfam" id="PF01553">
    <property type="entry name" value="Acyltransferase"/>
    <property type="match status" value="1"/>
</dbReference>
<dbReference type="InterPro" id="IPR000873">
    <property type="entry name" value="AMP-dep_synth/lig_dom"/>
</dbReference>
<evidence type="ECO:0000313" key="4">
    <source>
        <dbReference type="Proteomes" id="UP000019849"/>
    </source>
</evidence>
<reference evidence="3 5" key="2">
    <citation type="submission" date="2019-03" db="EMBL/GenBank/DDBJ databases">
        <title>Genomic Encyclopedia of Type Strains, Phase IV (KMG-IV): sequencing the most valuable type-strain genomes for metagenomic binning, comparative biology and taxonomic classification.</title>
        <authorList>
            <person name="Goeker M."/>
        </authorList>
    </citation>
    <scope>NUCLEOTIDE SEQUENCE [LARGE SCALE GENOMIC DNA]</scope>
    <source>
        <strain evidence="3 5">DSM 11603</strain>
    </source>
</reference>
<dbReference type="PANTHER" id="PTHR43767">
    <property type="entry name" value="LONG-CHAIN-FATTY-ACID--COA LIGASE"/>
    <property type="match status" value="1"/>
</dbReference>
<protein>
    <submittedName>
        <fullName evidence="2">2-acyl-glycerophospho-ethanolamine acyltransferase</fullName>
    </submittedName>
    <submittedName>
        <fullName evidence="3">Acyl-[acyl-carrier-protein]-phospholipid O-acyltransferase/long-chain-fatty-acid--[acyl-carrier-protein] ligase</fullName>
    </submittedName>
</protein>
<dbReference type="Gene3D" id="3.40.50.12780">
    <property type="entry name" value="N-terminal domain of ligase-like"/>
    <property type="match status" value="1"/>
</dbReference>
<evidence type="ECO:0000313" key="3">
    <source>
        <dbReference type="EMBL" id="TDR32278.1"/>
    </source>
</evidence>
<keyword evidence="5" id="KW-1185">Reference proteome</keyword>
<dbReference type="InterPro" id="IPR002123">
    <property type="entry name" value="Plipid/glycerol_acylTrfase"/>
</dbReference>
<dbReference type="InterPro" id="IPR042099">
    <property type="entry name" value="ANL_N_sf"/>
</dbReference>
<comment type="caution">
    <text evidence="2">The sequence shown here is derived from an EMBL/GenBank/DDBJ whole genome shotgun (WGS) entry which is preliminary data.</text>
</comment>
<dbReference type="PATRIC" id="fig|69279.3.peg.1812"/>
<dbReference type="eggNOG" id="COG0318">
    <property type="taxonomic scope" value="Bacteria"/>
</dbReference>
<accession>A0A011TY91</accession>
<evidence type="ECO:0000313" key="5">
    <source>
        <dbReference type="Proteomes" id="UP000294958"/>
    </source>
</evidence>
<dbReference type="PANTHER" id="PTHR43767:SF10">
    <property type="entry name" value="SURFACTIN SYNTHASE SUBUNIT 1"/>
    <property type="match status" value="1"/>
</dbReference>
<dbReference type="SUPFAM" id="SSF69593">
    <property type="entry name" value="Glycerol-3-phosphate (1)-acyltransferase"/>
    <property type="match status" value="1"/>
</dbReference>
<keyword evidence="2" id="KW-0012">Acyltransferase</keyword>
<dbReference type="InterPro" id="IPR045851">
    <property type="entry name" value="AMP-bd_C_sf"/>
</dbReference>
<dbReference type="eggNOG" id="COG0204">
    <property type="taxonomic scope" value="Bacteria"/>
</dbReference>
<dbReference type="RefSeq" id="WP_035025663.1">
    <property type="nucleotide sequence ID" value="NZ_KK073883.1"/>
</dbReference>